<dbReference type="OrthoDB" id="49647at2759"/>
<proteinExistence type="predicted"/>
<dbReference type="CDD" id="cd05992">
    <property type="entry name" value="PB1"/>
    <property type="match status" value="1"/>
</dbReference>
<evidence type="ECO:0000259" key="1">
    <source>
        <dbReference type="Pfam" id="PF00564"/>
    </source>
</evidence>
<dbReference type="InterPro" id="IPR000270">
    <property type="entry name" value="PB1_dom"/>
</dbReference>
<evidence type="ECO:0000313" key="4">
    <source>
        <dbReference type="Proteomes" id="UP000693970"/>
    </source>
</evidence>
<sequence length="233" mass="25770">MSSSSFVERHPDFVLKLKITAADGQTEIRRIRLPRIVDGEGKVSYEELVGLIVAFSVPEVRSPKSSRYKVSLTYSDVDGDSVTIASSEELLDACEQYADQKLLRITTNFKKPNTTVAPATAAVRASCKRTMFVETPRTGTNIASQASQKADKRIRMSSKKPQLPLYRLETQGKDHLAVIVGGRKGCTYCKYKRALAKLNDKGTLPSVSKIGRKCLACGDHLCKSHFDVFHKAE</sequence>
<evidence type="ECO:0000313" key="2">
    <source>
        <dbReference type="EMBL" id="KAG7338155.1"/>
    </source>
</evidence>
<dbReference type="Proteomes" id="UP000693970">
    <property type="component" value="Unassembled WGS sequence"/>
</dbReference>
<reference evidence="3" key="1">
    <citation type="journal article" date="2021" name="Sci. Rep.">
        <title>Diploid genomic architecture of Nitzschia inconspicua, an elite biomass production diatom.</title>
        <authorList>
            <person name="Oliver A."/>
            <person name="Podell S."/>
            <person name="Pinowska A."/>
            <person name="Traller J.C."/>
            <person name="Smith S.R."/>
            <person name="McClure R."/>
            <person name="Beliaev A."/>
            <person name="Bohutskyi P."/>
            <person name="Hill E.A."/>
            <person name="Rabines A."/>
            <person name="Zheng H."/>
            <person name="Allen L.Z."/>
            <person name="Kuo A."/>
            <person name="Grigoriev I.V."/>
            <person name="Allen A.E."/>
            <person name="Hazlebeck D."/>
            <person name="Allen E.E."/>
        </authorList>
    </citation>
    <scope>NUCLEOTIDE SEQUENCE</scope>
    <source>
        <strain evidence="3">Hildebrandi</strain>
    </source>
</reference>
<name>A0A9K3LIH1_9STRA</name>
<dbReference type="EMBL" id="JAGRRH010000010">
    <property type="protein sequence ID" value="KAG7362663.1"/>
    <property type="molecule type" value="Genomic_DNA"/>
</dbReference>
<feature type="domain" description="PB1" evidence="1">
    <location>
        <begin position="67"/>
        <end position="105"/>
    </location>
</feature>
<evidence type="ECO:0000313" key="3">
    <source>
        <dbReference type="EMBL" id="KAG7362663.1"/>
    </source>
</evidence>
<gene>
    <name evidence="2" type="ORF">IV203_009421</name>
    <name evidence="3" type="ORF">IV203_026023</name>
</gene>
<accession>A0A9K3LIH1</accession>
<comment type="caution">
    <text evidence="3">The sequence shown here is derived from an EMBL/GenBank/DDBJ whole genome shotgun (WGS) entry which is preliminary data.</text>
</comment>
<dbReference type="AlphaFoldDB" id="A0A9K3LIH1"/>
<keyword evidence="4" id="KW-1185">Reference proteome</keyword>
<organism evidence="3 4">
    <name type="scientific">Nitzschia inconspicua</name>
    <dbReference type="NCBI Taxonomy" id="303405"/>
    <lineage>
        <taxon>Eukaryota</taxon>
        <taxon>Sar</taxon>
        <taxon>Stramenopiles</taxon>
        <taxon>Ochrophyta</taxon>
        <taxon>Bacillariophyta</taxon>
        <taxon>Bacillariophyceae</taxon>
        <taxon>Bacillariophycidae</taxon>
        <taxon>Bacillariales</taxon>
        <taxon>Bacillariaceae</taxon>
        <taxon>Nitzschia</taxon>
    </lineage>
</organism>
<protein>
    <submittedName>
        <fullName evidence="3">PB1 domain containing protein</fullName>
    </submittedName>
</protein>
<reference evidence="3" key="2">
    <citation type="submission" date="2021-04" db="EMBL/GenBank/DDBJ databases">
        <authorList>
            <person name="Podell S."/>
        </authorList>
    </citation>
    <scope>NUCLEOTIDE SEQUENCE</scope>
    <source>
        <strain evidence="3">Hildebrandi</strain>
    </source>
</reference>
<dbReference type="EMBL" id="JAGRRH010000063">
    <property type="protein sequence ID" value="KAG7338155.1"/>
    <property type="molecule type" value="Genomic_DNA"/>
</dbReference>
<dbReference type="Pfam" id="PF00564">
    <property type="entry name" value="PB1"/>
    <property type="match status" value="1"/>
</dbReference>